<feature type="active site" evidence="1">
    <location>
        <position position="393"/>
    </location>
</feature>
<keyword evidence="1" id="KW-0645">Protease</keyword>
<sequence>MPLFSLLIGDIPGDAAAINATASGVETTAQVMETNTQELEGIPGRIRAWEGEARESFDSAHQEIRKQALHVVDGIGQAGDALVGYGASVSALQRKADELHHQALTIDAQIDAAPPLAKLPTIVAVARQGNGLLSAYRSLLDQAQALGAECAALVREALHLEPVNRDESGSYISDRTALSDEELEDILRQLDDMGSLEMNQRGIGDCYFLSALIALNDSTEGREHLRNMIKPHYDENGKLDGYFVTIYDDPLHPDESRKRTEFVDDVYASGARGKDGKANVYSLFESAYGQMHQGGTMPGNNGGITGGWPGPATKELSGGDYHVIDKSNGFLFFKEGYKPWDQMEVRDALEADKPVTAETATTSGQFHPDRNTAVVHATDSSGRDINVELVGQHAYQVKSATADTVTIVNPWGHNYLEGGGTTPTGEITISWEDFGKYYGSIAVGDGYAK</sequence>
<dbReference type="InterPro" id="IPR038765">
    <property type="entry name" value="Papain-like_cys_pep_sf"/>
</dbReference>
<feature type="active site" evidence="1">
    <location>
        <position position="206"/>
    </location>
</feature>
<keyword evidence="1" id="KW-0378">Hydrolase</keyword>
<keyword evidence="1" id="KW-0788">Thiol protease</keyword>
<dbReference type="Gene3D" id="1.10.287.1060">
    <property type="entry name" value="ESAT-6-like"/>
    <property type="match status" value="1"/>
</dbReference>
<dbReference type="PROSITE" id="PS50203">
    <property type="entry name" value="CALPAIN_CAT"/>
    <property type="match status" value="1"/>
</dbReference>
<name>A0ABY0V690_9ACTO</name>
<proteinExistence type="predicted"/>
<evidence type="ECO:0000313" key="4">
    <source>
        <dbReference type="Proteomes" id="UP000198976"/>
    </source>
</evidence>
<organism evidence="3 4">
    <name type="scientific">Schaalia radingae</name>
    <dbReference type="NCBI Taxonomy" id="131110"/>
    <lineage>
        <taxon>Bacteria</taxon>
        <taxon>Bacillati</taxon>
        <taxon>Actinomycetota</taxon>
        <taxon>Actinomycetes</taxon>
        <taxon>Actinomycetales</taxon>
        <taxon>Actinomycetaceae</taxon>
        <taxon>Schaalia</taxon>
    </lineage>
</organism>
<evidence type="ECO:0000259" key="2">
    <source>
        <dbReference type="PROSITE" id="PS50203"/>
    </source>
</evidence>
<feature type="domain" description="Calpain catalytic" evidence="2">
    <location>
        <begin position="197"/>
        <end position="432"/>
    </location>
</feature>
<protein>
    <recommendedName>
        <fullName evidence="2">Calpain catalytic domain-containing protein</fullName>
    </recommendedName>
</protein>
<evidence type="ECO:0000313" key="3">
    <source>
        <dbReference type="EMBL" id="SDT89526.1"/>
    </source>
</evidence>
<gene>
    <name evidence="3" type="ORF">SAMN04489714_0655</name>
</gene>
<feature type="active site" evidence="1">
    <location>
        <position position="409"/>
    </location>
</feature>
<dbReference type="Proteomes" id="UP000198976">
    <property type="component" value="Chromosome I"/>
</dbReference>
<dbReference type="EMBL" id="LT629792">
    <property type="protein sequence ID" value="SDT89526.1"/>
    <property type="molecule type" value="Genomic_DNA"/>
</dbReference>
<dbReference type="InterPro" id="IPR036689">
    <property type="entry name" value="ESAT-6-like_sf"/>
</dbReference>
<dbReference type="SUPFAM" id="SSF140453">
    <property type="entry name" value="EsxAB dimer-like"/>
    <property type="match status" value="1"/>
</dbReference>
<keyword evidence="4" id="KW-1185">Reference proteome</keyword>
<evidence type="ECO:0000256" key="1">
    <source>
        <dbReference type="PROSITE-ProRule" id="PRU00239"/>
    </source>
</evidence>
<dbReference type="SUPFAM" id="SSF54001">
    <property type="entry name" value="Cysteine proteinases"/>
    <property type="match status" value="1"/>
</dbReference>
<dbReference type="InterPro" id="IPR001300">
    <property type="entry name" value="Peptidase_C2_calpain_cat"/>
</dbReference>
<accession>A0ABY0V690</accession>
<reference evidence="3 4" key="1">
    <citation type="submission" date="2016-10" db="EMBL/GenBank/DDBJ databases">
        <authorList>
            <person name="Varghese N."/>
            <person name="Submissions S."/>
        </authorList>
    </citation>
    <scope>NUCLEOTIDE SEQUENCE [LARGE SCALE GENOMIC DNA]</scope>
    <source>
        <strain evidence="3 4">DSM 9169</strain>
    </source>
</reference>